<feature type="non-terminal residue" evidence="2">
    <location>
        <position position="70"/>
    </location>
</feature>
<evidence type="ECO:0000313" key="3">
    <source>
        <dbReference type="Proteomes" id="UP000197334"/>
    </source>
</evidence>
<comment type="caution">
    <text evidence="2">The sequence shown here is derived from an EMBL/GenBank/DDBJ whole genome shotgun (WGS) entry which is preliminary data.</text>
</comment>
<dbReference type="InterPro" id="IPR000587">
    <property type="entry name" value="Creatinase_N"/>
</dbReference>
<protein>
    <submittedName>
        <fullName evidence="2">Xaa-Pro aminopeptidase</fullName>
    </submittedName>
</protein>
<dbReference type="Proteomes" id="UP000197334">
    <property type="component" value="Unassembled WGS sequence"/>
</dbReference>
<dbReference type="GO" id="GO:0004177">
    <property type="term" value="F:aminopeptidase activity"/>
    <property type="evidence" value="ECO:0007669"/>
    <property type="project" value="UniProtKB-KW"/>
</dbReference>
<accession>A0A2D0AXW3</accession>
<dbReference type="InterPro" id="IPR029149">
    <property type="entry name" value="Creatin/AminoP/Spt16_N"/>
</dbReference>
<dbReference type="AlphaFoldDB" id="A0A2D0AXW3"/>
<dbReference type="RefSeq" id="WP_170938608.1">
    <property type="nucleotide sequence ID" value="NZ_JPUA01000043.1"/>
</dbReference>
<dbReference type="EMBL" id="JPUA01000043">
    <property type="protein sequence ID" value="OWV28047.1"/>
    <property type="molecule type" value="Genomic_DNA"/>
</dbReference>
<reference evidence="2 3" key="1">
    <citation type="submission" date="2014-08" db="EMBL/GenBank/DDBJ databases">
        <title>Draft genome sequence of a novel L-asparaginase producing marine bacterium, Halomonas campaniensis.</title>
        <authorList>
            <person name="Sundarakrishnan B."/>
            <person name="Moushumi Priya A."/>
            <person name="Raman G."/>
            <person name="Sakthivel N."/>
            <person name="Park S."/>
            <person name="Jayachandran S."/>
        </authorList>
    </citation>
    <scope>NUCLEOTIDE SEQUENCE [LARGE SCALE GENOMIC DNA]</scope>
    <source>
        <strain evidence="2 3">SK03</strain>
    </source>
</reference>
<sequence>MDYHHYRKTLAETLAQSELPFPAAEYQARLDKVRHAMARGELDALLLTDPADINYLTGYHTFEVSVHACL</sequence>
<dbReference type="Gene3D" id="3.40.350.10">
    <property type="entry name" value="Creatinase/prolidase N-terminal domain"/>
    <property type="match status" value="1"/>
</dbReference>
<gene>
    <name evidence="2" type="ORF">JI62_20345</name>
</gene>
<keyword evidence="2" id="KW-0645">Protease</keyword>
<keyword evidence="3" id="KW-1185">Reference proteome</keyword>
<feature type="domain" description="Creatinase N-terminal" evidence="1">
    <location>
        <begin position="29"/>
        <end position="63"/>
    </location>
</feature>
<dbReference type="Pfam" id="PF01321">
    <property type="entry name" value="Creatinase_N"/>
    <property type="match status" value="1"/>
</dbReference>
<keyword evidence="2" id="KW-0378">Hydrolase</keyword>
<evidence type="ECO:0000313" key="2">
    <source>
        <dbReference type="EMBL" id="OWV28047.1"/>
    </source>
</evidence>
<organism evidence="2 3">
    <name type="scientific">Halomonas campaniensis</name>
    <dbReference type="NCBI Taxonomy" id="213554"/>
    <lineage>
        <taxon>Bacteria</taxon>
        <taxon>Pseudomonadati</taxon>
        <taxon>Pseudomonadota</taxon>
        <taxon>Gammaproteobacteria</taxon>
        <taxon>Oceanospirillales</taxon>
        <taxon>Halomonadaceae</taxon>
        <taxon>Halomonas</taxon>
    </lineage>
</organism>
<evidence type="ECO:0000259" key="1">
    <source>
        <dbReference type="Pfam" id="PF01321"/>
    </source>
</evidence>
<keyword evidence="2" id="KW-0031">Aminopeptidase</keyword>
<name>A0A2D0AXW3_9GAMM</name>
<dbReference type="SUPFAM" id="SSF53092">
    <property type="entry name" value="Creatinase/prolidase N-terminal domain"/>
    <property type="match status" value="1"/>
</dbReference>
<proteinExistence type="predicted"/>